<organism evidence="2 3">
    <name type="scientific">Ceratodon purpureus</name>
    <name type="common">Fire moss</name>
    <name type="synonym">Dicranum purpureum</name>
    <dbReference type="NCBI Taxonomy" id="3225"/>
    <lineage>
        <taxon>Eukaryota</taxon>
        <taxon>Viridiplantae</taxon>
        <taxon>Streptophyta</taxon>
        <taxon>Embryophyta</taxon>
        <taxon>Bryophyta</taxon>
        <taxon>Bryophytina</taxon>
        <taxon>Bryopsida</taxon>
        <taxon>Dicranidae</taxon>
        <taxon>Pseudoditrichales</taxon>
        <taxon>Ditrichaceae</taxon>
        <taxon>Ceratodon</taxon>
    </lineage>
</organism>
<evidence type="ECO:0000313" key="3">
    <source>
        <dbReference type="Proteomes" id="UP000822688"/>
    </source>
</evidence>
<evidence type="ECO:0000313" key="2">
    <source>
        <dbReference type="EMBL" id="KAG0582996.1"/>
    </source>
</evidence>
<dbReference type="EMBL" id="CM026423">
    <property type="protein sequence ID" value="KAG0582996.1"/>
    <property type="molecule type" value="Genomic_DNA"/>
</dbReference>
<feature type="compositionally biased region" description="Basic and acidic residues" evidence="1">
    <location>
        <begin position="631"/>
        <end position="647"/>
    </location>
</feature>
<accession>A0A8T0IJE8</accession>
<feature type="compositionally biased region" description="Polar residues" evidence="1">
    <location>
        <begin position="285"/>
        <end position="298"/>
    </location>
</feature>
<proteinExistence type="predicted"/>
<feature type="compositionally biased region" description="Polar residues" evidence="1">
    <location>
        <begin position="1018"/>
        <end position="1029"/>
    </location>
</feature>
<feature type="region of interest" description="Disordered" evidence="1">
    <location>
        <begin position="1013"/>
        <end position="1043"/>
    </location>
</feature>
<feature type="compositionally biased region" description="Basic and acidic residues" evidence="1">
    <location>
        <begin position="1030"/>
        <end position="1043"/>
    </location>
</feature>
<sequence>MPTRRQMACDEELRLSNGKENSAGRSVLRTSEILCPESTSTAVAIVEQPELRAYKLGKQKCSYNQVELVIKDVSGGKMSELRVSEAIETIVGSEVEEQLRESCLKFHVRFVNNTRIQMYIYVVYSSPYGTTKPDKHTVLYHWMPVTRSKCRKGCTGPVIRGLQRFGRMPRRGAAAVDGEDTWKEPRHLYIAIDEASTHVCPRHETSKFRLLVAAYDDKNQLLGTTISSSIRVLANNDAPLGAASFKLHCHLKGVLKGSSPSRSSRHQLGDHPVSVQCRLPLQALPPNTSPSRSKTSATEEILKSESAPSTETAFSMLSTRSETSNKQVVAVRNAEQRKNPAFEGLQSDMTEHVVAQVTERVLEACSIKPIDSIISLRTLARIVGSKRGIVAEIFSVLQSVGVVQQHEKEKFRWLGSSSIMSTLTKVSKEVNPNARRKSLAQSTGSRIGPNTSLIQQRAFRREYEDQTMDNSMCGLSKRLVRLFLIDVATPVPWDRALTIFLDNHHEKDAEEHRSKGRRLLEILRIFGTLHLIKRCTPRRYSASTTYQWVGADAAINYLNRLSAGSTTQSDVNGGAAHYLRSSKYPTARRRRDFISESANGSHQCDDVCTNNSIQRSLQYSAVPANFQKRLENESELSRRSKRKFSDKNEDESEPFSDSRLDGCQELPPHKCSSPRTSIPKRPRLFVSHSRVLDVSSVIQDDGNCSGMSVAHNTYQSSFLHRTASQEQVICQGLDPIQPAEHDEIAQTVPDGSTQQHRSGEACGNRKHPFESRSSSAVCVFPTETEAAAERSKNRTASARVIFNSKSRVDPAVLSKTEAEIVENSNASDLEAACEAPNSQFSVDSVFSAEYGSGPSVFQFPYKKRPHNWSSFLAVASPRCFDQQLSVEYAHPGYCMDLTDRSELSCFKPFYYLQQLLTPQQVEHITAQNPEFLFNYVHYFRMIYHKLSAQATGNGSALDQVVVRPVAEHGAVEMPSHLFTRKREASPSTLPHTDLHQLLIPFSQGGPWLKKDSKACADSDQTSCESPNSTHHVDNAAEDQLLER</sequence>
<feature type="region of interest" description="Disordered" evidence="1">
    <location>
        <begin position="631"/>
        <end position="682"/>
    </location>
</feature>
<reference evidence="2" key="1">
    <citation type="submission" date="2020-06" db="EMBL/GenBank/DDBJ databases">
        <title>WGS assembly of Ceratodon purpureus strain R40.</title>
        <authorList>
            <person name="Carey S.B."/>
            <person name="Jenkins J."/>
            <person name="Shu S."/>
            <person name="Lovell J.T."/>
            <person name="Sreedasyam A."/>
            <person name="Maumus F."/>
            <person name="Tiley G.P."/>
            <person name="Fernandez-Pozo N."/>
            <person name="Barry K."/>
            <person name="Chen C."/>
            <person name="Wang M."/>
            <person name="Lipzen A."/>
            <person name="Daum C."/>
            <person name="Saski C.A."/>
            <person name="Payton A.C."/>
            <person name="Mcbreen J.C."/>
            <person name="Conrad R.E."/>
            <person name="Kollar L.M."/>
            <person name="Olsson S."/>
            <person name="Huttunen S."/>
            <person name="Landis J.B."/>
            <person name="Wickett N.J."/>
            <person name="Johnson M.G."/>
            <person name="Rensing S.A."/>
            <person name="Grimwood J."/>
            <person name="Schmutz J."/>
            <person name="Mcdaniel S.F."/>
        </authorList>
    </citation>
    <scope>NUCLEOTIDE SEQUENCE</scope>
    <source>
        <strain evidence="2">R40</strain>
    </source>
</reference>
<protein>
    <recommendedName>
        <fullName evidence="4">E2F/DP family winged-helix DNA-binding domain-containing protein</fullName>
    </recommendedName>
</protein>
<name>A0A8T0IJE8_CERPU</name>
<keyword evidence="3" id="KW-1185">Reference proteome</keyword>
<feature type="region of interest" description="Disordered" evidence="1">
    <location>
        <begin position="281"/>
        <end position="305"/>
    </location>
</feature>
<evidence type="ECO:0000256" key="1">
    <source>
        <dbReference type="SAM" id="MobiDB-lite"/>
    </source>
</evidence>
<dbReference type="Proteomes" id="UP000822688">
    <property type="component" value="Chromosome 3"/>
</dbReference>
<evidence type="ECO:0008006" key="4">
    <source>
        <dbReference type="Google" id="ProtNLM"/>
    </source>
</evidence>
<comment type="caution">
    <text evidence="2">The sequence shown here is derived from an EMBL/GenBank/DDBJ whole genome shotgun (WGS) entry which is preliminary data.</text>
</comment>
<dbReference type="AlphaFoldDB" id="A0A8T0IJE8"/>
<feature type="region of interest" description="Disordered" evidence="1">
    <location>
        <begin position="749"/>
        <end position="768"/>
    </location>
</feature>
<gene>
    <name evidence="2" type="ORF">KC19_3G100700</name>
</gene>